<evidence type="ECO:0000259" key="9">
    <source>
        <dbReference type="PROSITE" id="PS50928"/>
    </source>
</evidence>
<evidence type="ECO:0000256" key="6">
    <source>
        <dbReference type="ARBA" id="ARBA00023136"/>
    </source>
</evidence>
<gene>
    <name evidence="10" type="ORF">I8D64_04705</name>
</gene>
<dbReference type="Gene3D" id="1.10.3720.10">
    <property type="entry name" value="MetI-like"/>
    <property type="match status" value="1"/>
</dbReference>
<keyword evidence="5 7" id="KW-1133">Transmembrane helix</keyword>
<evidence type="ECO:0000256" key="2">
    <source>
        <dbReference type="ARBA" id="ARBA00022448"/>
    </source>
</evidence>
<dbReference type="Pfam" id="PF00528">
    <property type="entry name" value="BPD_transp_1"/>
    <property type="match status" value="1"/>
</dbReference>
<evidence type="ECO:0000256" key="3">
    <source>
        <dbReference type="ARBA" id="ARBA00022475"/>
    </source>
</evidence>
<feature type="domain" description="ABC transmembrane type-1" evidence="9">
    <location>
        <begin position="88"/>
        <end position="302"/>
    </location>
</feature>
<evidence type="ECO:0000256" key="5">
    <source>
        <dbReference type="ARBA" id="ARBA00022989"/>
    </source>
</evidence>
<feature type="transmembrane region" description="Helical" evidence="7">
    <location>
        <begin position="173"/>
        <end position="201"/>
    </location>
</feature>
<name>A0ABS1B7U2_9MICO</name>
<evidence type="ECO:0000256" key="1">
    <source>
        <dbReference type="ARBA" id="ARBA00004651"/>
    </source>
</evidence>
<dbReference type="InterPro" id="IPR035906">
    <property type="entry name" value="MetI-like_sf"/>
</dbReference>
<proteinExistence type="inferred from homology"/>
<dbReference type="PROSITE" id="PS50928">
    <property type="entry name" value="ABC_TM1"/>
    <property type="match status" value="1"/>
</dbReference>
<protein>
    <submittedName>
        <fullName evidence="10">Sugar ABC transporter permease</fullName>
    </submittedName>
</protein>
<sequence length="313" mass="34042">MTTTSTDASTVPDASEIPRRKPSRRGQYSSWLYLVPALAVFAVFMFFPLARSFVLSFQGNDILGRPAGFVGAEHYLKLLQDSEFHAVLLRTIAFVVLTVVPVIAISLMLSLLLHQRIRGIRFFRTAFASPFAFSVATASVIFAVMFNQATGVLNGILGTFGIGRVGWITDPHIALISIALTTVWMQMGYNLLVLSAGLGSVPDDIIEAARLDGAGGLRLQRSIIIPLLTPQIFFLLVTGTINSLQSFGQIHILTRGGPQGSTTTLVYSIYEQAFAYGNSNFGYASAQAIVLLIVVVVITALQFGLVERKVFYQ</sequence>
<feature type="transmembrane region" description="Helical" evidence="7">
    <location>
        <begin position="30"/>
        <end position="50"/>
    </location>
</feature>
<dbReference type="InterPro" id="IPR000515">
    <property type="entry name" value="MetI-like"/>
</dbReference>
<evidence type="ECO:0000256" key="4">
    <source>
        <dbReference type="ARBA" id="ARBA00022692"/>
    </source>
</evidence>
<dbReference type="CDD" id="cd06261">
    <property type="entry name" value="TM_PBP2"/>
    <property type="match status" value="1"/>
</dbReference>
<accession>A0ABS1B7U2</accession>
<keyword evidence="11" id="KW-1185">Reference proteome</keyword>
<dbReference type="Proteomes" id="UP000612352">
    <property type="component" value="Unassembled WGS sequence"/>
</dbReference>
<dbReference type="SUPFAM" id="SSF161098">
    <property type="entry name" value="MetI-like"/>
    <property type="match status" value="1"/>
</dbReference>
<feature type="transmembrane region" description="Helical" evidence="7">
    <location>
        <begin position="284"/>
        <end position="306"/>
    </location>
</feature>
<comment type="subcellular location">
    <subcellularLocation>
        <location evidence="1 7">Cell membrane</location>
        <topology evidence="1 7">Multi-pass membrane protein</topology>
    </subcellularLocation>
</comment>
<evidence type="ECO:0000313" key="10">
    <source>
        <dbReference type="EMBL" id="MBK0330696.1"/>
    </source>
</evidence>
<feature type="transmembrane region" description="Helical" evidence="7">
    <location>
        <begin position="125"/>
        <end position="146"/>
    </location>
</feature>
<organism evidence="10 11">
    <name type="scientific">Brachybacterium halotolerans</name>
    <dbReference type="NCBI Taxonomy" id="2795215"/>
    <lineage>
        <taxon>Bacteria</taxon>
        <taxon>Bacillati</taxon>
        <taxon>Actinomycetota</taxon>
        <taxon>Actinomycetes</taxon>
        <taxon>Micrococcales</taxon>
        <taxon>Dermabacteraceae</taxon>
        <taxon>Brachybacterium</taxon>
    </lineage>
</organism>
<comment type="caution">
    <text evidence="10">The sequence shown here is derived from an EMBL/GenBank/DDBJ whole genome shotgun (WGS) entry which is preliminary data.</text>
</comment>
<evidence type="ECO:0000256" key="7">
    <source>
        <dbReference type="RuleBase" id="RU363032"/>
    </source>
</evidence>
<keyword evidence="4 7" id="KW-0812">Transmembrane</keyword>
<dbReference type="PANTHER" id="PTHR30193:SF37">
    <property type="entry name" value="INNER MEMBRANE ABC TRANSPORTER PERMEASE PROTEIN YCJO"/>
    <property type="match status" value="1"/>
</dbReference>
<dbReference type="PANTHER" id="PTHR30193">
    <property type="entry name" value="ABC TRANSPORTER PERMEASE PROTEIN"/>
    <property type="match status" value="1"/>
</dbReference>
<evidence type="ECO:0000313" key="11">
    <source>
        <dbReference type="Proteomes" id="UP000612352"/>
    </source>
</evidence>
<keyword evidence="6 7" id="KW-0472">Membrane</keyword>
<evidence type="ECO:0000256" key="8">
    <source>
        <dbReference type="SAM" id="MobiDB-lite"/>
    </source>
</evidence>
<feature type="region of interest" description="Disordered" evidence="8">
    <location>
        <begin position="1"/>
        <end position="22"/>
    </location>
</feature>
<dbReference type="InterPro" id="IPR051393">
    <property type="entry name" value="ABC_transporter_permease"/>
</dbReference>
<dbReference type="RefSeq" id="WP_200501356.1">
    <property type="nucleotide sequence ID" value="NZ_JAEDAJ010000002.1"/>
</dbReference>
<comment type="similarity">
    <text evidence="7">Belongs to the binding-protein-dependent transport system permease family.</text>
</comment>
<keyword evidence="2 7" id="KW-0813">Transport</keyword>
<dbReference type="EMBL" id="JAEDAJ010000002">
    <property type="protein sequence ID" value="MBK0330696.1"/>
    <property type="molecule type" value="Genomic_DNA"/>
</dbReference>
<feature type="transmembrane region" description="Helical" evidence="7">
    <location>
        <begin position="87"/>
        <end position="113"/>
    </location>
</feature>
<keyword evidence="3" id="KW-1003">Cell membrane</keyword>
<reference evidence="10 11" key="1">
    <citation type="submission" date="2020-12" db="EMBL/GenBank/DDBJ databases">
        <title>Brachybacterium sp. MASK1Z-5, whole genome shotgun sequence.</title>
        <authorList>
            <person name="Tuo L."/>
        </authorList>
    </citation>
    <scope>NUCLEOTIDE SEQUENCE [LARGE SCALE GENOMIC DNA]</scope>
    <source>
        <strain evidence="10 11">MASK1Z-5</strain>
    </source>
</reference>